<comment type="caution">
    <text evidence="4">The sequence shown here is derived from an EMBL/GenBank/DDBJ whole genome shotgun (WGS) entry which is preliminary data.</text>
</comment>
<reference evidence="4" key="1">
    <citation type="journal article" date="2017" name="Mycologia">
        <title>Fusarium algeriense, sp. nov., a novel toxigenic crown rot pathogen of durum wheat from Algeria is nested in the Fusarium burgessii species complex.</title>
        <authorList>
            <person name="Laraba I."/>
            <person name="Keddad A."/>
            <person name="Boureghda H."/>
            <person name="Abdallah N."/>
            <person name="Vaughan M.M."/>
            <person name="Proctor R.H."/>
            <person name="Busman M."/>
            <person name="O'Donnell K."/>
        </authorList>
    </citation>
    <scope>NUCLEOTIDE SEQUENCE</scope>
    <source>
        <strain evidence="4">NRRL 25174</strain>
    </source>
</reference>
<feature type="region of interest" description="Disordered" evidence="1">
    <location>
        <begin position="237"/>
        <end position="272"/>
    </location>
</feature>
<feature type="signal peptide" evidence="3">
    <location>
        <begin position="1"/>
        <end position="20"/>
    </location>
</feature>
<accession>A0A9P5AK67</accession>
<evidence type="ECO:0000256" key="3">
    <source>
        <dbReference type="SAM" id="SignalP"/>
    </source>
</evidence>
<keyword evidence="2" id="KW-0472">Membrane</keyword>
<dbReference type="OrthoDB" id="5101659at2759"/>
<feature type="region of interest" description="Disordered" evidence="1">
    <location>
        <begin position="142"/>
        <end position="185"/>
    </location>
</feature>
<keyword evidence="3" id="KW-0732">Signal</keyword>
<protein>
    <recommendedName>
        <fullName evidence="6">Mid2 domain-containing protein</fullName>
    </recommendedName>
</protein>
<name>A0A9P5AK67_9HYPO</name>
<evidence type="ECO:0000313" key="5">
    <source>
        <dbReference type="Proteomes" id="UP000730481"/>
    </source>
</evidence>
<feature type="chain" id="PRO_5040251740" description="Mid2 domain-containing protein" evidence="3">
    <location>
        <begin position="21"/>
        <end position="272"/>
    </location>
</feature>
<keyword evidence="2" id="KW-1133">Transmembrane helix</keyword>
<dbReference type="AlphaFoldDB" id="A0A9P5AK67"/>
<proteinExistence type="predicted"/>
<sequence>MFAISVFALAISIFASPANCDSKFLRPPEWNSDVDDGAGMEKNIRYAIGDPIQLLWKTDVEKVKLVVVQLIDDVNRFSLLDSSRTEWNAEWDIFEEATNDDDSVYWFALYDHDFTSRLAETQYFNVTAPKRDETKTITKVQTATMTQTTNHVQSRTSSTETISKSTSTDRPPQEETNSNAGLDLDSGMTKGEIAGAAVGGTIGGLLLFGAMGWLVWKRLARRKKDTGVSVVSHNQLPQLYGSDPKAELPGDPKVQDYSPGYARSPGGIHEAP</sequence>
<keyword evidence="5" id="KW-1185">Reference proteome</keyword>
<dbReference type="EMBL" id="PVQB02000288">
    <property type="protein sequence ID" value="KAF4339367.1"/>
    <property type="molecule type" value="Genomic_DNA"/>
</dbReference>
<keyword evidence="2" id="KW-0812">Transmembrane</keyword>
<organism evidence="4 5">
    <name type="scientific">Fusarium beomiforme</name>
    <dbReference type="NCBI Taxonomy" id="44412"/>
    <lineage>
        <taxon>Eukaryota</taxon>
        <taxon>Fungi</taxon>
        <taxon>Dikarya</taxon>
        <taxon>Ascomycota</taxon>
        <taxon>Pezizomycotina</taxon>
        <taxon>Sordariomycetes</taxon>
        <taxon>Hypocreomycetidae</taxon>
        <taxon>Hypocreales</taxon>
        <taxon>Nectriaceae</taxon>
        <taxon>Fusarium</taxon>
        <taxon>Fusarium burgessii species complex</taxon>
    </lineage>
</organism>
<reference evidence="4" key="2">
    <citation type="submission" date="2020-02" db="EMBL/GenBank/DDBJ databases">
        <title>Identification and distribution of gene clusters putatively required for synthesis of sphingolipid metabolism inhibitors in phylogenetically diverse species of the filamentous fungus Fusarium.</title>
        <authorList>
            <person name="Kim H.-S."/>
            <person name="Busman M."/>
            <person name="Brown D.W."/>
            <person name="Divon H."/>
            <person name="Uhlig S."/>
            <person name="Proctor R.H."/>
        </authorList>
    </citation>
    <scope>NUCLEOTIDE SEQUENCE</scope>
    <source>
        <strain evidence="4">NRRL 25174</strain>
    </source>
</reference>
<evidence type="ECO:0000256" key="2">
    <source>
        <dbReference type="SAM" id="Phobius"/>
    </source>
</evidence>
<gene>
    <name evidence="4" type="ORF">FBEOM_6781</name>
</gene>
<feature type="compositionally biased region" description="Basic and acidic residues" evidence="1">
    <location>
        <begin position="244"/>
        <end position="254"/>
    </location>
</feature>
<feature type="transmembrane region" description="Helical" evidence="2">
    <location>
        <begin position="193"/>
        <end position="216"/>
    </location>
</feature>
<evidence type="ECO:0000256" key="1">
    <source>
        <dbReference type="SAM" id="MobiDB-lite"/>
    </source>
</evidence>
<feature type="compositionally biased region" description="Low complexity" evidence="1">
    <location>
        <begin position="142"/>
        <end position="168"/>
    </location>
</feature>
<dbReference type="Proteomes" id="UP000730481">
    <property type="component" value="Unassembled WGS sequence"/>
</dbReference>
<evidence type="ECO:0000313" key="4">
    <source>
        <dbReference type="EMBL" id="KAF4339367.1"/>
    </source>
</evidence>
<evidence type="ECO:0008006" key="6">
    <source>
        <dbReference type="Google" id="ProtNLM"/>
    </source>
</evidence>